<keyword evidence="3" id="KW-1185">Reference proteome</keyword>
<accession>A0A8S1EL96</accession>
<dbReference type="Proteomes" id="UP000494206">
    <property type="component" value="Unassembled WGS sequence"/>
</dbReference>
<sequence length="194" mass="22259">MRLEILMVLVMIIRTSNCQLKRRTHEFGIAPLRSGSMSTPPITNRFVARSAPQFEVLPSVDAIPDNGETWHEGTLDLSSRLATRLAWKGFEEDVNERIETEMMWVPIKVLSGHGQVVYGVLYDLRVLAGTSNCSRFEINSHTLQENHCVHYRGPQRAIFRVLVSEKSTLWNPFIPDTSRVFSTKERNVEELEEF</sequence>
<evidence type="ECO:0000313" key="3">
    <source>
        <dbReference type="Proteomes" id="UP000494206"/>
    </source>
</evidence>
<organism evidence="2 3">
    <name type="scientific">Caenorhabditis bovis</name>
    <dbReference type="NCBI Taxonomy" id="2654633"/>
    <lineage>
        <taxon>Eukaryota</taxon>
        <taxon>Metazoa</taxon>
        <taxon>Ecdysozoa</taxon>
        <taxon>Nematoda</taxon>
        <taxon>Chromadorea</taxon>
        <taxon>Rhabditida</taxon>
        <taxon>Rhabditina</taxon>
        <taxon>Rhabditomorpha</taxon>
        <taxon>Rhabditoidea</taxon>
        <taxon>Rhabditidae</taxon>
        <taxon>Peloderinae</taxon>
        <taxon>Caenorhabditis</taxon>
    </lineage>
</organism>
<dbReference type="OrthoDB" id="110606at2759"/>
<feature type="chain" id="PRO_5035897491" description="Cystatin domain-containing protein" evidence="1">
    <location>
        <begin position="19"/>
        <end position="194"/>
    </location>
</feature>
<dbReference type="InterPro" id="IPR046350">
    <property type="entry name" value="Cystatin_sf"/>
</dbReference>
<evidence type="ECO:0000313" key="2">
    <source>
        <dbReference type="EMBL" id="CAB3402003.1"/>
    </source>
</evidence>
<name>A0A8S1EL96_9PELO</name>
<proteinExistence type="predicted"/>
<dbReference type="SUPFAM" id="SSF54403">
    <property type="entry name" value="Cystatin/monellin"/>
    <property type="match status" value="1"/>
</dbReference>
<reference evidence="2 3" key="1">
    <citation type="submission" date="2020-04" db="EMBL/GenBank/DDBJ databases">
        <authorList>
            <person name="Laetsch R D."/>
            <person name="Stevens L."/>
            <person name="Kumar S."/>
            <person name="Blaxter L. M."/>
        </authorList>
    </citation>
    <scope>NUCLEOTIDE SEQUENCE [LARGE SCALE GENOMIC DNA]</scope>
</reference>
<gene>
    <name evidence="2" type="ORF">CBOVIS_LOCUS4680</name>
</gene>
<feature type="signal peptide" evidence="1">
    <location>
        <begin position="1"/>
        <end position="18"/>
    </location>
</feature>
<keyword evidence="1" id="KW-0732">Signal</keyword>
<evidence type="ECO:0000256" key="1">
    <source>
        <dbReference type="SAM" id="SignalP"/>
    </source>
</evidence>
<comment type="caution">
    <text evidence="2">The sequence shown here is derived from an EMBL/GenBank/DDBJ whole genome shotgun (WGS) entry which is preliminary data.</text>
</comment>
<dbReference type="AlphaFoldDB" id="A0A8S1EL96"/>
<dbReference type="Gene3D" id="3.10.450.10">
    <property type="match status" value="1"/>
</dbReference>
<protein>
    <recommendedName>
        <fullName evidence="4">Cystatin domain-containing protein</fullName>
    </recommendedName>
</protein>
<dbReference type="GO" id="GO:0004869">
    <property type="term" value="F:cysteine-type endopeptidase inhibitor activity"/>
    <property type="evidence" value="ECO:0007669"/>
    <property type="project" value="InterPro"/>
</dbReference>
<dbReference type="CDD" id="cd00042">
    <property type="entry name" value="CY"/>
    <property type="match status" value="1"/>
</dbReference>
<dbReference type="EMBL" id="CADEPM010000003">
    <property type="protein sequence ID" value="CAB3402003.1"/>
    <property type="molecule type" value="Genomic_DNA"/>
</dbReference>
<evidence type="ECO:0008006" key="4">
    <source>
        <dbReference type="Google" id="ProtNLM"/>
    </source>
</evidence>
<dbReference type="InterPro" id="IPR000010">
    <property type="entry name" value="Cystatin_dom"/>
</dbReference>